<reference evidence="9" key="2">
    <citation type="submission" date="2018-02" db="UniProtKB">
        <authorList>
            <consortium name="EnsemblMetazoa"/>
        </authorList>
    </citation>
    <scope>IDENTIFICATION</scope>
</reference>
<dbReference type="EnsemblMetazoa" id="OVOC1103.1">
    <property type="protein sequence ID" value="OVOC1103.1"/>
    <property type="gene ID" value="WBGene00237912"/>
</dbReference>
<evidence type="ECO:0000259" key="8">
    <source>
        <dbReference type="Pfam" id="PF06441"/>
    </source>
</evidence>
<comment type="catalytic activity">
    <reaction evidence="6">
        <text>cis-stilbene oxide + H2O = (1R,2R)-hydrobenzoin</text>
        <dbReference type="Rhea" id="RHEA:23900"/>
        <dbReference type="ChEBI" id="CHEBI:15377"/>
        <dbReference type="ChEBI" id="CHEBI:50004"/>
        <dbReference type="ChEBI" id="CHEBI:50014"/>
        <dbReference type="EC" id="3.3.2.9"/>
    </reaction>
</comment>
<dbReference type="GO" id="GO:0033961">
    <property type="term" value="F:cis-stilbene-oxide hydrolase activity"/>
    <property type="evidence" value="ECO:0007669"/>
    <property type="project" value="UniProtKB-UniRule"/>
</dbReference>
<dbReference type="InterPro" id="IPR029058">
    <property type="entry name" value="AB_hydrolase_fold"/>
</dbReference>
<comment type="subcellular location">
    <subcellularLocation>
        <location evidence="6">Endoplasmic reticulum membrane</location>
    </subcellularLocation>
    <subcellularLocation>
        <location evidence="2">Microsome membrane</location>
        <topology evidence="2">Single-pass membrane protein</topology>
    </subcellularLocation>
</comment>
<keyword evidence="6" id="KW-0256">Endoplasmic reticulum</keyword>
<dbReference type="EC" id="3.3.2.9" evidence="6"/>
<evidence type="ECO:0000256" key="3">
    <source>
        <dbReference type="ARBA" id="ARBA00010088"/>
    </source>
</evidence>
<dbReference type="SUPFAM" id="SSF53474">
    <property type="entry name" value="alpha/beta-Hydrolases"/>
    <property type="match status" value="1"/>
</dbReference>
<dbReference type="PRINTS" id="PR00412">
    <property type="entry name" value="EPOXHYDRLASE"/>
</dbReference>
<dbReference type="Pfam" id="PF06441">
    <property type="entry name" value="EHN"/>
    <property type="match status" value="1"/>
</dbReference>
<feature type="active site" description="Proton donor" evidence="7">
    <location>
        <position position="378"/>
    </location>
</feature>
<feature type="domain" description="Epoxide hydrolase N-terminal" evidence="8">
    <location>
        <begin position="53"/>
        <end position="162"/>
    </location>
</feature>
<feature type="active site" description="Nucleophile" evidence="7">
    <location>
        <position position="232"/>
    </location>
</feature>
<comment type="similarity">
    <text evidence="3 6">Belongs to the peptidase S33 family.</text>
</comment>
<protein>
    <recommendedName>
        <fullName evidence="6">Epoxide hydrolase</fullName>
        <ecNumber evidence="6">3.3.2.9</ecNumber>
    </recommendedName>
</protein>
<dbReference type="Gene3D" id="3.40.50.1820">
    <property type="entry name" value="alpha/beta hydrolase"/>
    <property type="match status" value="1"/>
</dbReference>
<evidence type="ECO:0000256" key="5">
    <source>
        <dbReference type="ARBA" id="ARBA00022801"/>
    </source>
</evidence>
<evidence type="ECO:0000256" key="7">
    <source>
        <dbReference type="PIRSR" id="PIRSR001112-1"/>
    </source>
</evidence>
<dbReference type="STRING" id="6282.A0A2K6VH17"/>
<organism evidence="9 10">
    <name type="scientific">Onchocerca volvulus</name>
    <dbReference type="NCBI Taxonomy" id="6282"/>
    <lineage>
        <taxon>Eukaryota</taxon>
        <taxon>Metazoa</taxon>
        <taxon>Ecdysozoa</taxon>
        <taxon>Nematoda</taxon>
        <taxon>Chromadorea</taxon>
        <taxon>Rhabditida</taxon>
        <taxon>Spirurina</taxon>
        <taxon>Spiruromorpha</taxon>
        <taxon>Filarioidea</taxon>
        <taxon>Onchocercidae</taxon>
        <taxon>Onchocerca</taxon>
    </lineage>
</organism>
<feature type="active site" description="Proton acceptor" evidence="7">
    <location>
        <position position="433"/>
    </location>
</feature>
<dbReference type="PIRSF" id="PIRSF001112">
    <property type="entry name" value="Epoxide_hydrolase"/>
    <property type="match status" value="1"/>
</dbReference>
<reference evidence="10" key="1">
    <citation type="submission" date="2013-10" db="EMBL/GenBank/DDBJ databases">
        <title>Genome sequencing of Onchocerca volvulus.</title>
        <authorList>
            <person name="Cotton J."/>
            <person name="Tsai J."/>
            <person name="Stanley E."/>
            <person name="Tracey A."/>
            <person name="Holroyd N."/>
            <person name="Lustigman S."/>
            <person name="Berriman M."/>
        </authorList>
    </citation>
    <scope>NUCLEOTIDE SEQUENCE</scope>
</reference>
<dbReference type="EMBL" id="CMVM020000024">
    <property type="status" value="NOT_ANNOTATED_CDS"/>
    <property type="molecule type" value="Genomic_DNA"/>
</dbReference>
<dbReference type="InterPro" id="IPR000639">
    <property type="entry name" value="Epox_hydrolase-like"/>
</dbReference>
<evidence type="ECO:0000256" key="6">
    <source>
        <dbReference type="PIRNR" id="PIRNR001112"/>
    </source>
</evidence>
<proteinExistence type="inferred from homology"/>
<name>A0A2K6VH17_ONCVO</name>
<dbReference type="PANTHER" id="PTHR21661:SF35">
    <property type="entry name" value="EPOXIDE HYDROLASE"/>
    <property type="match status" value="1"/>
</dbReference>
<evidence type="ECO:0000256" key="1">
    <source>
        <dbReference type="ARBA" id="ARBA00000221"/>
    </source>
</evidence>
<comment type="catalytic activity">
    <reaction evidence="1 6">
        <text>1-(4-methoxyphenyl)-N-methyl-N-[(3-methyloxetan-3-yl)methyl]methanamine + H2O = 2-{[(4-methoxybenzyl)(methyl)amino]methyl}-2-methylpropane-1,3-diol</text>
        <dbReference type="Rhea" id="RHEA:55764"/>
        <dbReference type="ChEBI" id="CHEBI:15377"/>
        <dbReference type="ChEBI" id="CHEBI:139161"/>
        <dbReference type="ChEBI" id="CHEBI:139164"/>
        <dbReference type="EC" id="3.3.2.9"/>
    </reaction>
</comment>
<evidence type="ECO:0000313" key="10">
    <source>
        <dbReference type="Proteomes" id="UP000024404"/>
    </source>
</evidence>
<evidence type="ECO:0000313" key="9">
    <source>
        <dbReference type="EnsemblMetazoa" id="OVOC1103.1"/>
    </source>
</evidence>
<keyword evidence="4 6" id="KW-0058">Aromatic hydrocarbons catabolism</keyword>
<accession>A0A2K6VH17</accession>
<evidence type="ECO:0000256" key="4">
    <source>
        <dbReference type="ARBA" id="ARBA00022797"/>
    </source>
</evidence>
<dbReference type="AlphaFoldDB" id="A0A2K6VH17"/>
<evidence type="ECO:0000256" key="2">
    <source>
        <dbReference type="ARBA" id="ARBA00004111"/>
    </source>
</evidence>
<keyword evidence="10" id="KW-1185">Reference proteome</keyword>
<dbReference type="Proteomes" id="UP000024404">
    <property type="component" value="Unassembled WGS sequence"/>
</dbReference>
<keyword evidence="5 6" id="KW-0378">Hydrolase</keyword>
<dbReference type="InterPro" id="IPR016292">
    <property type="entry name" value="Epoxide_hydrolase"/>
</dbReference>
<dbReference type="GO" id="GO:0005789">
    <property type="term" value="C:endoplasmic reticulum membrane"/>
    <property type="evidence" value="ECO:0007669"/>
    <property type="project" value="UniProtKB-SubCell"/>
</dbReference>
<keyword evidence="6" id="KW-0472">Membrane</keyword>
<dbReference type="InterPro" id="IPR010497">
    <property type="entry name" value="Epoxide_hydro_N"/>
</dbReference>
<dbReference type="PANTHER" id="PTHR21661">
    <property type="entry name" value="EPOXIDE HYDROLASE 1-RELATED"/>
    <property type="match status" value="1"/>
</dbReference>
<dbReference type="GO" id="GO:0097176">
    <property type="term" value="P:epoxide metabolic process"/>
    <property type="evidence" value="ECO:0007669"/>
    <property type="project" value="TreeGrafter"/>
</dbReference>
<sequence>MGYFLKFILATFAVIIAYIIYEAKNFSDTHSYKIADDGWFGSGKKRMDDERIIPFKVKVSEEAIEDLKHRLRNARINYESLEECNDFSYGFNGNYLKHLANYWLNKYNWKYHEDIINSLPQLTTEIEGLKIHFIHAKPRQEKYEFVVPILIVHGWPGNVFEFYKIIPMLLDPVQQIGSDISVAFEVIAPSIPGFGWSGVPMKKGFNSKAAARIFNKLMVRLGFSRYVLQGGDFGSVIATNIALYYPENIIGLYLNMVLIFNWKALLYRTIGTMVPKLAYSSEKFHQQDSTGSFLNEMLEETGYVHIQATKPDTVGAALTDSPVGLAAYILEKFSSWTNITYRSLHDGGLTKKFTMDELLTIVSIYWFNGNVMNSLRFYKEYFKDPSRYHGFNFYVNVPTGYASFPEDLIEQPEEIMRTMYNLTSYTEMKVGGHFAAFEEPKLLADDIIKFIKTIQLE</sequence>